<dbReference type="CDD" id="cd07302">
    <property type="entry name" value="CHD"/>
    <property type="match status" value="1"/>
</dbReference>
<dbReference type="PANTHER" id="PTHR43081">
    <property type="entry name" value="ADENYLATE CYCLASE, TERMINAL-DIFFERENTIATION SPECIFIC-RELATED"/>
    <property type="match status" value="1"/>
</dbReference>
<keyword evidence="2" id="KW-1133">Transmembrane helix</keyword>
<dbReference type="SMART" id="SM00044">
    <property type="entry name" value="CYCc"/>
    <property type="match status" value="1"/>
</dbReference>
<dbReference type="Pfam" id="PF00211">
    <property type="entry name" value="Guanylate_cyc"/>
    <property type="match status" value="1"/>
</dbReference>
<dbReference type="PROSITE" id="PS50125">
    <property type="entry name" value="GUANYLATE_CYCLASE_2"/>
    <property type="match status" value="1"/>
</dbReference>
<evidence type="ECO:0000256" key="2">
    <source>
        <dbReference type="SAM" id="Phobius"/>
    </source>
</evidence>
<dbReference type="EC" id="4.6.1.1" evidence="4"/>
<accession>A0A6J4MQC2</accession>
<dbReference type="SUPFAM" id="SSF55073">
    <property type="entry name" value="Nucleotide cyclase"/>
    <property type="match status" value="1"/>
</dbReference>
<sequence>MAERLLSSGTGLVGSAVVLLTPLAGLGLLLGRPSLDLWWEHHPSHFWLVLISAGLSALLAYGTGVAAVRRGDARVLLVCYAFLAAAGFLALHALATPGVLLDTPNVGFVVATPVGLTVGAVFAAASSLDLSGARGTAMMRWARGIRLGLVAAMLLWAAFSVLQLPPLHRQSAPEQAHGALAALAVVAIAMYAVAAARYVRLWLGRSSLMLLSMAAAFVLLAESMVAVVFARSWHLSWWEWHLLMLLAFVLVAAGARIQWHEERYADLYLSDTVSGNREISVLFADLQGFTSFSEQHPSGEVTAMLNEYFETAVPTVHRFGGDVDRIIGDALMVTFNKRGDQPDHAQRAARTGLALQQATGRVGQAHPAWPRFRVGIESGTASISLLGTEGGRTHTVIGDTVNTASRIEGRAPSGGVALGPGARALLPDAVTRSLGFLELKGKAEPVEAHLLVSLGAERTAQGQRTW</sequence>
<protein>
    <submittedName>
        <fullName evidence="4">Adenylate cyclase</fullName>
        <ecNumber evidence="4">4.6.1.1</ecNumber>
    </submittedName>
</protein>
<dbReference type="PANTHER" id="PTHR43081:SF1">
    <property type="entry name" value="ADENYLATE CYCLASE, TERMINAL-DIFFERENTIATION SPECIFIC"/>
    <property type="match status" value="1"/>
</dbReference>
<feature type="transmembrane region" description="Helical" evidence="2">
    <location>
        <begin position="237"/>
        <end position="255"/>
    </location>
</feature>
<name>A0A6J4MQC2_9ACTN</name>
<keyword evidence="2" id="KW-0812">Transmembrane</keyword>
<feature type="transmembrane region" description="Helical" evidence="2">
    <location>
        <begin position="12"/>
        <end position="31"/>
    </location>
</feature>
<dbReference type="InterPro" id="IPR029787">
    <property type="entry name" value="Nucleotide_cyclase"/>
</dbReference>
<dbReference type="InterPro" id="IPR050697">
    <property type="entry name" value="Adenylyl/Guanylyl_Cyclase_3/4"/>
</dbReference>
<feature type="transmembrane region" description="Helical" evidence="2">
    <location>
        <begin position="46"/>
        <end position="68"/>
    </location>
</feature>
<keyword evidence="2" id="KW-0472">Membrane</keyword>
<proteinExistence type="inferred from homology"/>
<dbReference type="EMBL" id="CADCUJ010000103">
    <property type="protein sequence ID" value="CAA9363492.1"/>
    <property type="molecule type" value="Genomic_DNA"/>
</dbReference>
<feature type="transmembrane region" description="Helical" evidence="2">
    <location>
        <begin position="208"/>
        <end position="231"/>
    </location>
</feature>
<gene>
    <name evidence="4" type="ORF">AVDCRST_MAG72-2488</name>
</gene>
<evidence type="ECO:0000313" key="4">
    <source>
        <dbReference type="EMBL" id="CAA9363492.1"/>
    </source>
</evidence>
<comment type="similarity">
    <text evidence="1">Belongs to the adenylyl cyclase class-3 family.</text>
</comment>
<feature type="transmembrane region" description="Helical" evidence="2">
    <location>
        <begin position="106"/>
        <end position="125"/>
    </location>
</feature>
<dbReference type="InterPro" id="IPR001054">
    <property type="entry name" value="A/G_cyclase"/>
</dbReference>
<dbReference type="AlphaFoldDB" id="A0A6J4MQC2"/>
<evidence type="ECO:0000259" key="3">
    <source>
        <dbReference type="PROSITE" id="PS50125"/>
    </source>
</evidence>
<dbReference type="Gene3D" id="3.30.70.1230">
    <property type="entry name" value="Nucleotide cyclase"/>
    <property type="match status" value="1"/>
</dbReference>
<feature type="transmembrane region" description="Helical" evidence="2">
    <location>
        <begin position="145"/>
        <end position="164"/>
    </location>
</feature>
<organism evidence="4">
    <name type="scientific">uncultured Nocardioidaceae bacterium</name>
    <dbReference type="NCBI Taxonomy" id="253824"/>
    <lineage>
        <taxon>Bacteria</taxon>
        <taxon>Bacillati</taxon>
        <taxon>Actinomycetota</taxon>
        <taxon>Actinomycetes</taxon>
        <taxon>Propionibacteriales</taxon>
        <taxon>Nocardioidaceae</taxon>
        <taxon>environmental samples</taxon>
    </lineage>
</organism>
<reference evidence="4" key="1">
    <citation type="submission" date="2020-02" db="EMBL/GenBank/DDBJ databases">
        <authorList>
            <person name="Meier V. D."/>
        </authorList>
    </citation>
    <scope>NUCLEOTIDE SEQUENCE</scope>
    <source>
        <strain evidence="4">AVDCRST_MAG72</strain>
    </source>
</reference>
<feature type="transmembrane region" description="Helical" evidence="2">
    <location>
        <begin position="75"/>
        <end position="94"/>
    </location>
</feature>
<feature type="domain" description="Guanylate cyclase" evidence="3">
    <location>
        <begin position="280"/>
        <end position="408"/>
    </location>
</feature>
<dbReference type="GO" id="GO:0004016">
    <property type="term" value="F:adenylate cyclase activity"/>
    <property type="evidence" value="ECO:0007669"/>
    <property type="project" value="UniProtKB-EC"/>
</dbReference>
<dbReference type="GO" id="GO:0035556">
    <property type="term" value="P:intracellular signal transduction"/>
    <property type="evidence" value="ECO:0007669"/>
    <property type="project" value="InterPro"/>
</dbReference>
<keyword evidence="4" id="KW-0456">Lyase</keyword>
<dbReference type="GO" id="GO:0009190">
    <property type="term" value="P:cyclic nucleotide biosynthetic process"/>
    <property type="evidence" value="ECO:0007669"/>
    <property type="project" value="InterPro"/>
</dbReference>
<feature type="transmembrane region" description="Helical" evidence="2">
    <location>
        <begin position="176"/>
        <end position="196"/>
    </location>
</feature>
<evidence type="ECO:0000256" key="1">
    <source>
        <dbReference type="ARBA" id="ARBA00005381"/>
    </source>
</evidence>